<evidence type="ECO:0000256" key="10">
    <source>
        <dbReference type="SAM" id="Coils"/>
    </source>
</evidence>
<evidence type="ECO:0000256" key="4">
    <source>
        <dbReference type="ARBA" id="ARBA00022723"/>
    </source>
</evidence>
<comment type="caution">
    <text evidence="13">The sequence shown here is derived from an EMBL/GenBank/DDBJ whole genome shotgun (WGS) entry which is preliminary data.</text>
</comment>
<accession>A0A5B7DXQ1</accession>
<feature type="region of interest" description="Disordered" evidence="11">
    <location>
        <begin position="527"/>
        <end position="564"/>
    </location>
</feature>
<dbReference type="GO" id="GO:0000993">
    <property type="term" value="F:RNA polymerase II complex binding"/>
    <property type="evidence" value="ECO:0007669"/>
    <property type="project" value="TreeGrafter"/>
</dbReference>
<dbReference type="InterPro" id="IPR049431">
    <property type="entry name" value="UVSSA_C"/>
</dbReference>
<keyword evidence="14" id="KW-1185">Reference proteome</keyword>
<dbReference type="OrthoDB" id="5594015at2759"/>
<dbReference type="PANTHER" id="PTHR28670">
    <property type="entry name" value="UV-STIMULATED SCAFFOLD PROTEIN A"/>
    <property type="match status" value="1"/>
</dbReference>
<dbReference type="InterPro" id="IPR018610">
    <property type="entry name" value="UVSSA"/>
</dbReference>
<reference evidence="13 14" key="1">
    <citation type="submission" date="2019-05" db="EMBL/GenBank/DDBJ databases">
        <title>Another draft genome of Portunus trituberculatus and its Hox gene families provides insights of decapod evolution.</title>
        <authorList>
            <person name="Jeong J.-H."/>
            <person name="Song I."/>
            <person name="Kim S."/>
            <person name="Choi T."/>
            <person name="Kim D."/>
            <person name="Ryu S."/>
            <person name="Kim W."/>
        </authorList>
    </citation>
    <scope>NUCLEOTIDE SEQUENCE [LARGE SCALE GENOMIC DNA]</scope>
    <source>
        <tissue evidence="13">Muscle</tissue>
    </source>
</reference>
<feature type="region of interest" description="Disordered" evidence="11">
    <location>
        <begin position="227"/>
        <end position="251"/>
    </location>
</feature>
<evidence type="ECO:0000313" key="13">
    <source>
        <dbReference type="EMBL" id="MPC25817.1"/>
    </source>
</evidence>
<comment type="subcellular location">
    <subcellularLocation>
        <location evidence="1">Chromosome</location>
    </subcellularLocation>
</comment>
<dbReference type="AlphaFoldDB" id="A0A5B7DXQ1"/>
<evidence type="ECO:0000256" key="11">
    <source>
        <dbReference type="SAM" id="MobiDB-lite"/>
    </source>
</evidence>
<dbReference type="Proteomes" id="UP000324222">
    <property type="component" value="Unassembled WGS sequence"/>
</dbReference>
<evidence type="ECO:0000256" key="3">
    <source>
        <dbReference type="ARBA" id="ARBA00022454"/>
    </source>
</evidence>
<keyword evidence="6" id="KW-0863">Zinc-finger</keyword>
<keyword evidence="5" id="KW-0227">DNA damage</keyword>
<comment type="similarity">
    <text evidence="2">Belongs to the UVSSA family.</text>
</comment>
<evidence type="ECO:0000256" key="8">
    <source>
        <dbReference type="ARBA" id="ARBA00023054"/>
    </source>
</evidence>
<name>A0A5B7DXQ1_PORTR</name>
<dbReference type="Gene3D" id="1.25.40.90">
    <property type="match status" value="1"/>
</dbReference>
<keyword evidence="9" id="KW-0234">DNA repair</keyword>
<keyword evidence="4" id="KW-0479">Metal-binding</keyword>
<feature type="domain" description="UV-stimulated scaffold protein A C-terminal" evidence="12">
    <location>
        <begin position="475"/>
        <end position="541"/>
    </location>
</feature>
<dbReference type="InterPro" id="IPR008942">
    <property type="entry name" value="ENTH_VHS"/>
</dbReference>
<evidence type="ECO:0000313" key="14">
    <source>
        <dbReference type="Proteomes" id="UP000324222"/>
    </source>
</evidence>
<gene>
    <name evidence="13" type="primary">Uvssa</name>
    <name evidence="13" type="ORF">E2C01_018940</name>
</gene>
<feature type="region of interest" description="Disordered" evidence="11">
    <location>
        <begin position="397"/>
        <end position="439"/>
    </location>
</feature>
<dbReference type="EMBL" id="VSRR010001514">
    <property type="protein sequence ID" value="MPC25817.1"/>
    <property type="molecule type" value="Genomic_DNA"/>
</dbReference>
<evidence type="ECO:0000259" key="12">
    <source>
        <dbReference type="Pfam" id="PF09740"/>
    </source>
</evidence>
<protein>
    <submittedName>
        <fullName evidence="13">UV-stimulated scaffold protein A</fullName>
    </submittedName>
</protein>
<organism evidence="13 14">
    <name type="scientific">Portunus trituberculatus</name>
    <name type="common">Swimming crab</name>
    <name type="synonym">Neptunus trituberculatus</name>
    <dbReference type="NCBI Taxonomy" id="210409"/>
    <lineage>
        <taxon>Eukaryota</taxon>
        <taxon>Metazoa</taxon>
        <taxon>Ecdysozoa</taxon>
        <taxon>Arthropoda</taxon>
        <taxon>Crustacea</taxon>
        <taxon>Multicrustacea</taxon>
        <taxon>Malacostraca</taxon>
        <taxon>Eumalacostraca</taxon>
        <taxon>Eucarida</taxon>
        <taxon>Decapoda</taxon>
        <taxon>Pleocyemata</taxon>
        <taxon>Brachyura</taxon>
        <taxon>Eubrachyura</taxon>
        <taxon>Portunoidea</taxon>
        <taxon>Portunidae</taxon>
        <taxon>Portuninae</taxon>
        <taxon>Portunus</taxon>
    </lineage>
</organism>
<keyword evidence="8 10" id="KW-0175">Coiled coil</keyword>
<dbReference type="InterPro" id="IPR049408">
    <property type="entry name" value="UVSSA_N_a-solenoid_rpt"/>
</dbReference>
<feature type="compositionally biased region" description="Low complexity" evidence="11">
    <location>
        <begin position="424"/>
        <end position="438"/>
    </location>
</feature>
<evidence type="ECO:0000256" key="7">
    <source>
        <dbReference type="ARBA" id="ARBA00022833"/>
    </source>
</evidence>
<feature type="coiled-coil region" evidence="10">
    <location>
        <begin position="151"/>
        <end position="200"/>
    </location>
</feature>
<evidence type="ECO:0000256" key="2">
    <source>
        <dbReference type="ARBA" id="ARBA00009240"/>
    </source>
</evidence>
<sequence length="640" mass="73400">MDGDRRAAHLKYLVEKLTTSGKDNLDEEKFKKIKKICKQSDIYVIELYRLVIKQLKKKHAEIRYSAFQICDAIFRRSHCFRELLLKDFMQFIDLALGLDPKKPLPKPDAVARKLKQKCVEAIQYWYDHFSDGYLTLKRAYSYLRDCKKVDFAELTARTEAEQQRAEEERRKAEEMKNKKIEKIKRELEGTSDEINDCITQFHNCFKLLIPDVHDFFIPLSSEEVGSQEESLVTDSGKDIQGEASYGGDEELEEKAEYGSEFMRGHGIMKGTNVKITLEDVRKVQRTEDNEVVIENLKEYICILSTKLLPSVRRWEEIIQPYSAGNESLIKTIIDHKISIQNCVKRFESLNIVNKENQTVIKDINSDSDDDDDFIEVPWDDPRVVRAAASEAALLEITKHSSSHSTSSQPDEPDNQPSSSGLCHTSSQVQSGSSKTSESYRFPDEYLSKGTSAPKRHHNPLAGLSQVWTATADLHEQEEVQSTGGILGIATQRVNYERSWEPVKWACRAPLKTGQLCPRKDREKCPFHGPIVPRDETGKPLRPEDAAREQAAREQYERDHPAWQDPQLLAELKAATGVDLKIDKGRRKRNRYENLTDLKKTTPKERLAKKVLSKKAVRRLNVALNKEHRSAPNTSSDFRFS</sequence>
<dbReference type="GO" id="GO:0009411">
    <property type="term" value="P:response to UV"/>
    <property type="evidence" value="ECO:0007669"/>
    <property type="project" value="InterPro"/>
</dbReference>
<dbReference type="GO" id="GO:0005694">
    <property type="term" value="C:chromosome"/>
    <property type="evidence" value="ECO:0007669"/>
    <property type="project" value="UniProtKB-SubCell"/>
</dbReference>
<keyword evidence="3" id="KW-0158">Chromosome</keyword>
<evidence type="ECO:0000256" key="1">
    <source>
        <dbReference type="ARBA" id="ARBA00004286"/>
    </source>
</evidence>
<dbReference type="Pfam" id="PF20867">
    <property type="entry name" value="UVSSA_N"/>
    <property type="match status" value="1"/>
</dbReference>
<proteinExistence type="inferred from homology"/>
<feature type="compositionally biased region" description="Polar residues" evidence="11">
    <location>
        <begin position="414"/>
        <end position="423"/>
    </location>
</feature>
<feature type="compositionally biased region" description="Basic and acidic residues" evidence="11">
    <location>
        <begin position="532"/>
        <end position="561"/>
    </location>
</feature>
<dbReference type="GO" id="GO:0008270">
    <property type="term" value="F:zinc ion binding"/>
    <property type="evidence" value="ECO:0007669"/>
    <property type="project" value="UniProtKB-KW"/>
</dbReference>
<evidence type="ECO:0000256" key="5">
    <source>
        <dbReference type="ARBA" id="ARBA00022763"/>
    </source>
</evidence>
<dbReference type="Pfam" id="PF09740">
    <property type="entry name" value="DUF2043"/>
    <property type="match status" value="1"/>
</dbReference>
<dbReference type="GO" id="GO:0006283">
    <property type="term" value="P:transcription-coupled nucleotide-excision repair"/>
    <property type="evidence" value="ECO:0007669"/>
    <property type="project" value="TreeGrafter"/>
</dbReference>
<keyword evidence="7" id="KW-0862">Zinc</keyword>
<dbReference type="SUPFAM" id="SSF48464">
    <property type="entry name" value="ENTH/VHS domain"/>
    <property type="match status" value="1"/>
</dbReference>
<evidence type="ECO:0000256" key="6">
    <source>
        <dbReference type="ARBA" id="ARBA00022771"/>
    </source>
</evidence>
<evidence type="ECO:0000256" key="9">
    <source>
        <dbReference type="ARBA" id="ARBA00023204"/>
    </source>
</evidence>
<dbReference type="PANTHER" id="PTHR28670:SF1">
    <property type="entry name" value="UV-STIMULATED SCAFFOLD PROTEIN A"/>
    <property type="match status" value="1"/>
</dbReference>